<name>A0ABS3Z1H4_9BACT</name>
<protein>
    <recommendedName>
        <fullName evidence="5">Peptidase S74 domain-containing protein</fullName>
    </recommendedName>
</protein>
<organism evidence="3 4">
    <name type="scientific">Niastella soli</name>
    <dbReference type="NCBI Taxonomy" id="2821487"/>
    <lineage>
        <taxon>Bacteria</taxon>
        <taxon>Pseudomonadati</taxon>
        <taxon>Bacteroidota</taxon>
        <taxon>Chitinophagia</taxon>
        <taxon>Chitinophagales</taxon>
        <taxon>Chitinophagaceae</taxon>
        <taxon>Niastella</taxon>
    </lineage>
</organism>
<keyword evidence="1" id="KW-0175">Coiled coil</keyword>
<keyword evidence="2" id="KW-0732">Signal</keyword>
<feature type="chain" id="PRO_5046346539" description="Peptidase S74 domain-containing protein" evidence="2">
    <location>
        <begin position="22"/>
        <end position="369"/>
    </location>
</feature>
<feature type="signal peptide" evidence="2">
    <location>
        <begin position="1"/>
        <end position="21"/>
    </location>
</feature>
<keyword evidence="4" id="KW-1185">Reference proteome</keyword>
<gene>
    <name evidence="3" type="ORF">J7I42_27195</name>
</gene>
<dbReference type="CDD" id="cd14686">
    <property type="entry name" value="bZIP"/>
    <property type="match status" value="1"/>
</dbReference>
<sequence>MLKSGISTLFIMLALQSGLFAQVYVKNTGNVGIGVTQPTAKLELPNAGSASLRVGVTSNMANTHAQFINSLAVLADNNNQLSSLGAVAWNYFNNGNSPSWSGANLNYFGNGMTGNQYGLSASNLGALVFQNVQNGLIASNGANIHISPQGNLSTTFHVNGNVGIGTTNPDFKLQVNGWSEFGDSHDPTRYGTLQVTRNPDQGDEKFHISFIRGGNAVTGMGYAYNSNLFGIWASPYSGTYGDPSIGITPDGNVGIGTSSPYYKLDVLGDVRGFNFYAYYYGWADYVFNADYKLPALRDVKSYIQQHHHLPDVPSEEEVKKDGINLGDQQVILLKKIEELTLYVIEQNEKLQQLEQKVNDLQEENKKLKK</sequence>
<evidence type="ECO:0008006" key="5">
    <source>
        <dbReference type="Google" id="ProtNLM"/>
    </source>
</evidence>
<evidence type="ECO:0000313" key="4">
    <source>
        <dbReference type="Proteomes" id="UP000677244"/>
    </source>
</evidence>
<evidence type="ECO:0000256" key="1">
    <source>
        <dbReference type="SAM" id="Coils"/>
    </source>
</evidence>
<comment type="caution">
    <text evidence="3">The sequence shown here is derived from an EMBL/GenBank/DDBJ whole genome shotgun (WGS) entry which is preliminary data.</text>
</comment>
<proteinExistence type="predicted"/>
<evidence type="ECO:0000313" key="3">
    <source>
        <dbReference type="EMBL" id="MBO9204002.1"/>
    </source>
</evidence>
<dbReference type="RefSeq" id="WP_209142149.1">
    <property type="nucleotide sequence ID" value="NZ_JAGHKO010000011.1"/>
</dbReference>
<evidence type="ECO:0000256" key="2">
    <source>
        <dbReference type="SAM" id="SignalP"/>
    </source>
</evidence>
<feature type="coiled-coil region" evidence="1">
    <location>
        <begin position="336"/>
        <end position="366"/>
    </location>
</feature>
<accession>A0ABS3Z1H4</accession>
<dbReference type="EMBL" id="JAGHKO010000011">
    <property type="protein sequence ID" value="MBO9204002.1"/>
    <property type="molecule type" value="Genomic_DNA"/>
</dbReference>
<reference evidence="3 4" key="1">
    <citation type="submission" date="2021-03" db="EMBL/GenBank/DDBJ databases">
        <title>Assistant Professor.</title>
        <authorList>
            <person name="Huq M.A."/>
        </authorList>
    </citation>
    <scope>NUCLEOTIDE SEQUENCE [LARGE SCALE GENOMIC DNA]</scope>
    <source>
        <strain evidence="3 4">MAH-29</strain>
    </source>
</reference>
<dbReference type="Proteomes" id="UP000677244">
    <property type="component" value="Unassembled WGS sequence"/>
</dbReference>